<evidence type="ECO:0000313" key="2">
    <source>
        <dbReference type="Proteomes" id="UP000828390"/>
    </source>
</evidence>
<sequence>MVKWLLNFATFYHHLGDLGTVIRAGKGWKNSGKYGVLLTSLTLNSLQFLRDAPGPQVEFIAHKKLIHSGSRLVEPGSRYQSSECYTPCGLISSRNIGKF</sequence>
<reference evidence="1" key="2">
    <citation type="submission" date="2020-11" db="EMBL/GenBank/DDBJ databases">
        <authorList>
            <person name="McCartney M.A."/>
            <person name="Auch B."/>
            <person name="Kono T."/>
            <person name="Mallez S."/>
            <person name="Becker A."/>
            <person name="Gohl D.M."/>
            <person name="Silverstein K.A.T."/>
            <person name="Koren S."/>
            <person name="Bechman K.B."/>
            <person name="Herman A."/>
            <person name="Abrahante J.E."/>
            <person name="Garbe J."/>
        </authorList>
    </citation>
    <scope>NUCLEOTIDE SEQUENCE</scope>
    <source>
        <strain evidence="1">Duluth1</strain>
        <tissue evidence="1">Whole animal</tissue>
    </source>
</reference>
<reference evidence="1" key="1">
    <citation type="journal article" date="2019" name="bioRxiv">
        <title>The Genome of the Zebra Mussel, Dreissena polymorpha: A Resource for Invasive Species Research.</title>
        <authorList>
            <person name="McCartney M.A."/>
            <person name="Auch B."/>
            <person name="Kono T."/>
            <person name="Mallez S."/>
            <person name="Zhang Y."/>
            <person name="Obille A."/>
            <person name="Becker A."/>
            <person name="Abrahante J.E."/>
            <person name="Garbe J."/>
            <person name="Badalamenti J.P."/>
            <person name="Herman A."/>
            <person name="Mangelson H."/>
            <person name="Liachko I."/>
            <person name="Sullivan S."/>
            <person name="Sone E.D."/>
            <person name="Koren S."/>
            <person name="Silverstein K.A.T."/>
            <person name="Beckman K.B."/>
            <person name="Gohl D.M."/>
        </authorList>
    </citation>
    <scope>NUCLEOTIDE SEQUENCE</scope>
    <source>
        <strain evidence="1">Duluth1</strain>
        <tissue evidence="1">Whole animal</tissue>
    </source>
</reference>
<gene>
    <name evidence="1" type="ORF">DPMN_143996</name>
</gene>
<dbReference type="EMBL" id="JAIWYP010000006">
    <property type="protein sequence ID" value="KAH3815473.1"/>
    <property type="molecule type" value="Genomic_DNA"/>
</dbReference>
<organism evidence="1 2">
    <name type="scientific">Dreissena polymorpha</name>
    <name type="common">Zebra mussel</name>
    <name type="synonym">Mytilus polymorpha</name>
    <dbReference type="NCBI Taxonomy" id="45954"/>
    <lineage>
        <taxon>Eukaryota</taxon>
        <taxon>Metazoa</taxon>
        <taxon>Spiralia</taxon>
        <taxon>Lophotrochozoa</taxon>
        <taxon>Mollusca</taxon>
        <taxon>Bivalvia</taxon>
        <taxon>Autobranchia</taxon>
        <taxon>Heteroconchia</taxon>
        <taxon>Euheterodonta</taxon>
        <taxon>Imparidentia</taxon>
        <taxon>Neoheterodontei</taxon>
        <taxon>Myida</taxon>
        <taxon>Dreissenoidea</taxon>
        <taxon>Dreissenidae</taxon>
        <taxon>Dreissena</taxon>
    </lineage>
</organism>
<protein>
    <submittedName>
        <fullName evidence="1">Uncharacterized protein</fullName>
    </submittedName>
</protein>
<evidence type="ECO:0000313" key="1">
    <source>
        <dbReference type="EMBL" id="KAH3815473.1"/>
    </source>
</evidence>
<comment type="caution">
    <text evidence="1">The sequence shown here is derived from an EMBL/GenBank/DDBJ whole genome shotgun (WGS) entry which is preliminary data.</text>
</comment>
<proteinExistence type="predicted"/>
<keyword evidence="2" id="KW-1185">Reference proteome</keyword>
<accession>A0A9D4GHG6</accession>
<dbReference type="Proteomes" id="UP000828390">
    <property type="component" value="Unassembled WGS sequence"/>
</dbReference>
<dbReference type="AlphaFoldDB" id="A0A9D4GHG6"/>
<name>A0A9D4GHG6_DREPO</name>